<dbReference type="EMBL" id="DXBY01000169">
    <property type="protein sequence ID" value="HIZ36103.1"/>
    <property type="molecule type" value="Genomic_DNA"/>
</dbReference>
<sequence>MATSAGPEQHLSVRDLAAARLALTGRGPDYRRQLAGLVDAALADLWHEATTRTGVRAGAALGAVGSHGRRDAGPTSDLDLLLVHDGTVAPERLAALAQALWYPIWDAGIDLDHSVRSLAECRHVASADVVAATGLLDLRHVAGEQDLTERARSAVLADWRAAARRRMPELLAATRLRGRTHGELAYLIEADLKESRGGLRDAVVCMALSTSWLADRPHGAFDRAQQRLLDTRDALSTAAGRRTSLLLRVYADEVAGTLGHAGADDLLADLAQCGRVIAAALDVTVRHARQALRRPTPRLRPAIVRGRWHPPRLRAVGEQLSEHDGELVLAAGVDPTRDAELSVRAAAAAATTGLPLSPVTIHSLSRAPVPANPWPASARAHLLTLMRSGPAQIPVWEDLDLAGVVTRWIPEWTAVRNRPQRSPVHQFTVDRHLVQTVANCQDALAGLPGSDRLLWAALLHDIGKVAGTSQDHSSAGVPIAAAVLDRFEVAADETGDVLTLVRHHLLLAETATSRDVADPAVAEEVAAALDHRTDLVHLLRALTEADALAAGPKAWTAWRANLVARLTVNVLRRCRYPGRST</sequence>
<reference evidence="7" key="1">
    <citation type="journal article" date="2021" name="PeerJ">
        <title>Extensive microbial diversity within the chicken gut microbiome revealed by metagenomics and culture.</title>
        <authorList>
            <person name="Gilroy R."/>
            <person name="Ravi A."/>
            <person name="Getino M."/>
            <person name="Pursley I."/>
            <person name="Horton D.L."/>
            <person name="Alikhan N.F."/>
            <person name="Baker D."/>
            <person name="Gharbi K."/>
            <person name="Hall N."/>
            <person name="Watson M."/>
            <person name="Adriaenssens E.M."/>
            <person name="Foster-Nyarko E."/>
            <person name="Jarju S."/>
            <person name="Secka A."/>
            <person name="Antonio M."/>
            <person name="Oren A."/>
            <person name="Chaudhuri R.R."/>
            <person name="La Ragione R."/>
            <person name="Hildebrand F."/>
            <person name="Pallen M.J."/>
        </authorList>
    </citation>
    <scope>NUCLEOTIDE SEQUENCE</scope>
    <source>
        <strain evidence="7">ChiGjej4B4-7305</strain>
    </source>
</reference>
<evidence type="ECO:0000256" key="4">
    <source>
        <dbReference type="ARBA" id="ARBA00022842"/>
    </source>
</evidence>
<proteinExistence type="predicted"/>
<keyword evidence="3" id="KW-0378">Hydrolase</keyword>
<dbReference type="InterPro" id="IPR006674">
    <property type="entry name" value="HD_domain"/>
</dbReference>
<name>A0A9D2EE33_9MICO</name>
<dbReference type="SMART" id="SM00471">
    <property type="entry name" value="HDc"/>
    <property type="match status" value="1"/>
</dbReference>
<dbReference type="AlphaFoldDB" id="A0A9D2EE33"/>
<evidence type="ECO:0000259" key="6">
    <source>
        <dbReference type="PROSITE" id="PS51831"/>
    </source>
</evidence>
<dbReference type="GO" id="GO:0016787">
    <property type="term" value="F:hydrolase activity"/>
    <property type="evidence" value="ECO:0007669"/>
    <property type="project" value="UniProtKB-KW"/>
</dbReference>
<dbReference type="Pfam" id="PF03445">
    <property type="entry name" value="DUF294"/>
    <property type="match status" value="1"/>
</dbReference>
<dbReference type="CDD" id="cd05401">
    <property type="entry name" value="NT_GlnE_GlnD_like"/>
    <property type="match status" value="1"/>
</dbReference>
<dbReference type="PROSITE" id="PS51831">
    <property type="entry name" value="HD"/>
    <property type="match status" value="1"/>
</dbReference>
<keyword evidence="5" id="KW-0511">Multifunctional enzyme</keyword>
<dbReference type="PANTHER" id="PTHR47320:SF1">
    <property type="entry name" value="BIFUNCTIONAL URIDYLYLTRANSFERASE_URIDYLYL-REMOVING ENZYME"/>
    <property type="match status" value="1"/>
</dbReference>
<dbReference type="Pfam" id="PF01966">
    <property type="entry name" value="HD"/>
    <property type="match status" value="1"/>
</dbReference>
<evidence type="ECO:0000256" key="2">
    <source>
        <dbReference type="ARBA" id="ARBA00022695"/>
    </source>
</evidence>
<dbReference type="Gene3D" id="1.10.3090.10">
    <property type="entry name" value="cca-adding enzyme, domain 2"/>
    <property type="match status" value="1"/>
</dbReference>
<protein>
    <submittedName>
        <fullName evidence="7">HD domain-containing protein</fullName>
    </submittedName>
</protein>
<dbReference type="SUPFAM" id="SSF109604">
    <property type="entry name" value="HD-domain/PDEase-like"/>
    <property type="match status" value="1"/>
</dbReference>
<keyword evidence="4" id="KW-0460">Magnesium</keyword>
<feature type="domain" description="HD" evidence="6">
    <location>
        <begin position="429"/>
        <end position="532"/>
    </location>
</feature>
<dbReference type="SUPFAM" id="SSF81301">
    <property type="entry name" value="Nucleotidyltransferase"/>
    <property type="match status" value="1"/>
</dbReference>
<organism evidence="7 8">
    <name type="scientific">Candidatus Ruania gallistercoris</name>
    <dbReference type="NCBI Taxonomy" id="2838746"/>
    <lineage>
        <taxon>Bacteria</taxon>
        <taxon>Bacillati</taxon>
        <taxon>Actinomycetota</taxon>
        <taxon>Actinomycetes</taxon>
        <taxon>Micrococcales</taxon>
        <taxon>Ruaniaceae</taxon>
        <taxon>Ruania</taxon>
    </lineage>
</organism>
<keyword evidence="2" id="KW-0548">Nucleotidyltransferase</keyword>
<dbReference type="GO" id="GO:0008773">
    <property type="term" value="F:[protein-PII] uridylyltransferase activity"/>
    <property type="evidence" value="ECO:0007669"/>
    <property type="project" value="InterPro"/>
</dbReference>
<gene>
    <name evidence="7" type="ORF">H9815_10020</name>
</gene>
<dbReference type="InterPro" id="IPR003607">
    <property type="entry name" value="HD/PDEase_dom"/>
</dbReference>
<comment type="caution">
    <text evidence="7">The sequence shown here is derived from an EMBL/GenBank/DDBJ whole genome shotgun (WGS) entry which is preliminary data.</text>
</comment>
<accession>A0A9D2EE33</accession>
<evidence type="ECO:0000256" key="1">
    <source>
        <dbReference type="ARBA" id="ARBA00022679"/>
    </source>
</evidence>
<dbReference type="InterPro" id="IPR043519">
    <property type="entry name" value="NT_sf"/>
</dbReference>
<dbReference type="Proteomes" id="UP000824037">
    <property type="component" value="Unassembled WGS sequence"/>
</dbReference>
<evidence type="ECO:0000256" key="5">
    <source>
        <dbReference type="ARBA" id="ARBA00023268"/>
    </source>
</evidence>
<dbReference type="PANTHER" id="PTHR47320">
    <property type="entry name" value="BIFUNCTIONAL URIDYLYLTRANSFERASE/URIDYLYL-REMOVING ENZYME"/>
    <property type="match status" value="1"/>
</dbReference>
<reference evidence="7" key="2">
    <citation type="submission" date="2021-04" db="EMBL/GenBank/DDBJ databases">
        <authorList>
            <person name="Gilroy R."/>
        </authorList>
    </citation>
    <scope>NUCLEOTIDE SEQUENCE</scope>
    <source>
        <strain evidence="7">ChiGjej4B4-7305</strain>
    </source>
</reference>
<evidence type="ECO:0000256" key="3">
    <source>
        <dbReference type="ARBA" id="ARBA00022801"/>
    </source>
</evidence>
<evidence type="ECO:0000313" key="8">
    <source>
        <dbReference type="Proteomes" id="UP000824037"/>
    </source>
</evidence>
<evidence type="ECO:0000313" key="7">
    <source>
        <dbReference type="EMBL" id="HIZ36103.1"/>
    </source>
</evidence>
<dbReference type="InterPro" id="IPR005105">
    <property type="entry name" value="GlnD_Uridyltrans_N"/>
</dbReference>
<dbReference type="InterPro" id="IPR010043">
    <property type="entry name" value="UTase/UR"/>
</dbReference>
<keyword evidence="1" id="KW-0808">Transferase</keyword>